<sequence length="124" mass="14321">MKANTYLIINRYQRSRIADRRPYITLACERGGAVKKTPKPVVDNEEEEVPIKRQGPYGLKNMICFCFRAQKIYNVVAKIKKNRIQGRKTVEEVLCLSAKRGYAVFYRNCKESNVLSNIVIVHPT</sequence>
<dbReference type="EMBL" id="CM044701">
    <property type="protein sequence ID" value="KAI5683171.1"/>
    <property type="molecule type" value="Genomic_DNA"/>
</dbReference>
<gene>
    <name evidence="1" type="ORF">M9H77_04399</name>
</gene>
<protein>
    <submittedName>
        <fullName evidence="1">Uncharacterized protein</fullName>
    </submittedName>
</protein>
<organism evidence="1 2">
    <name type="scientific">Catharanthus roseus</name>
    <name type="common">Madagascar periwinkle</name>
    <name type="synonym">Vinca rosea</name>
    <dbReference type="NCBI Taxonomy" id="4058"/>
    <lineage>
        <taxon>Eukaryota</taxon>
        <taxon>Viridiplantae</taxon>
        <taxon>Streptophyta</taxon>
        <taxon>Embryophyta</taxon>
        <taxon>Tracheophyta</taxon>
        <taxon>Spermatophyta</taxon>
        <taxon>Magnoliopsida</taxon>
        <taxon>eudicotyledons</taxon>
        <taxon>Gunneridae</taxon>
        <taxon>Pentapetalae</taxon>
        <taxon>asterids</taxon>
        <taxon>lamiids</taxon>
        <taxon>Gentianales</taxon>
        <taxon>Apocynaceae</taxon>
        <taxon>Rauvolfioideae</taxon>
        <taxon>Vinceae</taxon>
        <taxon>Catharanthinae</taxon>
        <taxon>Catharanthus</taxon>
    </lineage>
</organism>
<keyword evidence="2" id="KW-1185">Reference proteome</keyword>
<dbReference type="Proteomes" id="UP001060085">
    <property type="component" value="Linkage Group LG01"/>
</dbReference>
<accession>A0ACC0CEH0</accession>
<name>A0ACC0CEH0_CATRO</name>
<proteinExistence type="predicted"/>
<evidence type="ECO:0000313" key="2">
    <source>
        <dbReference type="Proteomes" id="UP001060085"/>
    </source>
</evidence>
<reference evidence="2" key="1">
    <citation type="journal article" date="2023" name="Nat. Plants">
        <title>Single-cell RNA sequencing provides a high-resolution roadmap for understanding the multicellular compartmentation of specialized metabolism.</title>
        <authorList>
            <person name="Sun S."/>
            <person name="Shen X."/>
            <person name="Li Y."/>
            <person name="Li Y."/>
            <person name="Wang S."/>
            <person name="Li R."/>
            <person name="Zhang H."/>
            <person name="Shen G."/>
            <person name="Guo B."/>
            <person name="Wei J."/>
            <person name="Xu J."/>
            <person name="St-Pierre B."/>
            <person name="Chen S."/>
            <person name="Sun C."/>
        </authorList>
    </citation>
    <scope>NUCLEOTIDE SEQUENCE [LARGE SCALE GENOMIC DNA]</scope>
</reference>
<evidence type="ECO:0000313" key="1">
    <source>
        <dbReference type="EMBL" id="KAI5683171.1"/>
    </source>
</evidence>
<comment type="caution">
    <text evidence="1">The sequence shown here is derived from an EMBL/GenBank/DDBJ whole genome shotgun (WGS) entry which is preliminary data.</text>
</comment>